<keyword evidence="1" id="KW-1133">Transmembrane helix</keyword>
<feature type="transmembrane region" description="Helical" evidence="1">
    <location>
        <begin position="162"/>
        <end position="181"/>
    </location>
</feature>
<proteinExistence type="predicted"/>
<organism evidence="2">
    <name type="scientific">viral metagenome</name>
    <dbReference type="NCBI Taxonomy" id="1070528"/>
    <lineage>
        <taxon>unclassified sequences</taxon>
        <taxon>metagenomes</taxon>
        <taxon>organismal metagenomes</taxon>
    </lineage>
</organism>
<accession>A0A6C0H1W4</accession>
<dbReference type="EMBL" id="MN739851">
    <property type="protein sequence ID" value="QHT74544.1"/>
    <property type="molecule type" value="Genomic_DNA"/>
</dbReference>
<dbReference type="AlphaFoldDB" id="A0A6C0H1W4"/>
<evidence type="ECO:0000313" key="2">
    <source>
        <dbReference type="EMBL" id="QHT74544.1"/>
    </source>
</evidence>
<protein>
    <submittedName>
        <fullName evidence="2">Uncharacterized protein</fullName>
    </submittedName>
</protein>
<sequence>MNSGDGNYVSYTNMSVINNKSPFATILGDIYNLSQKKSMEGLENKSDMSLNYTTKSDFQKTYGTVYNADAIAAIKTYQIEPTIKNEVQYESSLQKVNKNYYDLSNNIGVITNKGNTGLRDIMMDKEMYDFSGNVFHYTNPIITKTDGLIEDVNTMAVYQNSIYVMGAITSATLLVAAVLLAT</sequence>
<evidence type="ECO:0000256" key="1">
    <source>
        <dbReference type="SAM" id="Phobius"/>
    </source>
</evidence>
<reference evidence="2" key="1">
    <citation type="journal article" date="2020" name="Nature">
        <title>Giant virus diversity and host interactions through global metagenomics.</title>
        <authorList>
            <person name="Schulz F."/>
            <person name="Roux S."/>
            <person name="Paez-Espino D."/>
            <person name="Jungbluth S."/>
            <person name="Walsh D.A."/>
            <person name="Denef V.J."/>
            <person name="McMahon K.D."/>
            <person name="Konstantinidis K.T."/>
            <person name="Eloe-Fadrosh E.A."/>
            <person name="Kyrpides N.C."/>
            <person name="Woyke T."/>
        </authorList>
    </citation>
    <scope>NUCLEOTIDE SEQUENCE</scope>
    <source>
        <strain evidence="2">GVMAG-M-3300023179-59</strain>
    </source>
</reference>
<keyword evidence="1" id="KW-0472">Membrane</keyword>
<name>A0A6C0H1W4_9ZZZZ</name>
<keyword evidence="1" id="KW-0812">Transmembrane</keyword>